<dbReference type="InterPro" id="IPR050490">
    <property type="entry name" value="Bact_solute-bd_prot1"/>
</dbReference>
<dbReference type="Proteomes" id="UP000307943">
    <property type="component" value="Unassembled WGS sequence"/>
</dbReference>
<dbReference type="PANTHER" id="PTHR43649">
    <property type="entry name" value="ARABINOSE-BINDING PROTEIN-RELATED"/>
    <property type="match status" value="1"/>
</dbReference>
<proteinExistence type="predicted"/>
<organism evidence="1 2">
    <name type="scientific">Paenibacillus hemerocallicola</name>
    <dbReference type="NCBI Taxonomy" id="1172614"/>
    <lineage>
        <taxon>Bacteria</taxon>
        <taxon>Bacillati</taxon>
        <taxon>Bacillota</taxon>
        <taxon>Bacilli</taxon>
        <taxon>Bacillales</taxon>
        <taxon>Paenibacillaceae</taxon>
        <taxon>Paenibacillus</taxon>
    </lineage>
</organism>
<reference evidence="1 2" key="1">
    <citation type="submission" date="2019-05" db="EMBL/GenBank/DDBJ databases">
        <title>We sequenced the genome of Paenibacillus hemerocallicola KCTC 33185 for further insight into its adaptation and study the phylogeny of Paenibacillus.</title>
        <authorList>
            <person name="Narsing Rao M.P."/>
        </authorList>
    </citation>
    <scope>NUCLEOTIDE SEQUENCE [LARGE SCALE GENOMIC DNA]</scope>
    <source>
        <strain evidence="1 2">KCTC 33185</strain>
    </source>
</reference>
<dbReference type="Pfam" id="PF01547">
    <property type="entry name" value="SBP_bac_1"/>
    <property type="match status" value="1"/>
</dbReference>
<dbReference type="AlphaFoldDB" id="A0A5C4TD13"/>
<dbReference type="EMBL" id="VDCQ01000011">
    <property type="protein sequence ID" value="TNJ66420.1"/>
    <property type="molecule type" value="Genomic_DNA"/>
</dbReference>
<evidence type="ECO:0000313" key="1">
    <source>
        <dbReference type="EMBL" id="TNJ66420.1"/>
    </source>
</evidence>
<dbReference type="OrthoDB" id="3928382at2"/>
<comment type="caution">
    <text evidence="1">The sequence shown here is derived from an EMBL/GenBank/DDBJ whole genome shotgun (WGS) entry which is preliminary data.</text>
</comment>
<gene>
    <name evidence="1" type="ORF">FE784_10615</name>
</gene>
<dbReference type="InterPro" id="IPR006059">
    <property type="entry name" value="SBP"/>
</dbReference>
<protein>
    <submittedName>
        <fullName evidence="1">Extracellular solute-binding protein</fullName>
    </submittedName>
</protein>
<dbReference type="Gene3D" id="3.40.190.10">
    <property type="entry name" value="Periplasmic binding protein-like II"/>
    <property type="match status" value="1"/>
</dbReference>
<keyword evidence="2" id="KW-1185">Reference proteome</keyword>
<accession>A0A5C4TD13</accession>
<dbReference type="PROSITE" id="PS51257">
    <property type="entry name" value="PROKAR_LIPOPROTEIN"/>
    <property type="match status" value="1"/>
</dbReference>
<name>A0A5C4TD13_9BACL</name>
<sequence length="449" mass="49772">MKKQSLGGDGNMKTRMKIGLASSMAVLLLATACGGAKKDGAAEGGAQVAEKPKEPYTMKILAAGVKAEEFDERFREMLKKKFPHITVEYFAGGKGSTINDLIASGNTPDLIRTDVPTLVSGYIDLGLGYDLNEFVKKAKYDVNRFNKVFIDEILDVGRTGALYGLPVPPYFPQALYYNKDLFDKFGVAYPKNGMTWDELYDLAKKMTRVDGGTVYRGFSSHPTNLLRDNPYSLPILDPKEDKLADPARWTVLFNNLKRFYEIPNNTIESTAALDSQAFAKGNVAMMTNQHSVYLVLPPELNWDLVSYPIMEGAPKLMPQRGPAYWSITSTSKHKEDAFEMIMAMLSDEVQMEDSKKGITTTLSNTEIQKALGKGHPVYGKKNMEAINVYPPIPYTQKRQAGLTDIPGVTQQNLLSQSFMDVAQGKTDVNSALRDLDEKLKAEVAKQKAK</sequence>
<evidence type="ECO:0000313" key="2">
    <source>
        <dbReference type="Proteomes" id="UP000307943"/>
    </source>
</evidence>
<dbReference type="SUPFAM" id="SSF53850">
    <property type="entry name" value="Periplasmic binding protein-like II"/>
    <property type="match status" value="1"/>
</dbReference>
<dbReference type="PANTHER" id="PTHR43649:SF17">
    <property type="entry name" value="ABC TRANSPORTER SOLUTE BINDING PROTEIN-SUGAR TRANSPORT"/>
    <property type="match status" value="1"/>
</dbReference>